<dbReference type="GO" id="GO:0005840">
    <property type="term" value="C:ribosome"/>
    <property type="evidence" value="ECO:0007669"/>
    <property type="project" value="UniProtKB-KW"/>
</dbReference>
<dbReference type="GO" id="GO:1990904">
    <property type="term" value="C:ribonucleoprotein complex"/>
    <property type="evidence" value="ECO:0007669"/>
    <property type="project" value="UniProtKB-KW"/>
</dbReference>
<evidence type="ECO:0000256" key="2">
    <source>
        <dbReference type="ARBA" id="ARBA00023274"/>
    </source>
</evidence>
<evidence type="ECO:0000256" key="1">
    <source>
        <dbReference type="ARBA" id="ARBA00022980"/>
    </source>
</evidence>
<gene>
    <name evidence="4" type="primary">rps10</name>
</gene>
<evidence type="ECO:0000259" key="3">
    <source>
        <dbReference type="SMART" id="SM01403"/>
    </source>
</evidence>
<dbReference type="SMART" id="SM01403">
    <property type="entry name" value="Ribosomal_S10"/>
    <property type="match status" value="1"/>
</dbReference>
<sequence>MFLYFKVSSKDNKILKKFLRFLLKLEMSPVVIKYVPKQQKRKFITILKSPHINKTAQEQFEFRYYSKEFIVNSMKPLTFFLIIKKLKNLSFSGLKLEVKGLFNFERKNKSFLNQLDPDNIILNQHRTSTKLSFQKRYIQLFDCYGEVWLKTLLSVRKNS</sequence>
<reference evidence="4" key="1">
    <citation type="submission" date="2018-02" db="EMBL/GenBank/DDBJ databases">
        <title>Evolution and diversity of non-photosynthetic diatom plastid genomes.</title>
        <authorList>
            <person name="Kamikawa R."/>
            <person name="Ishii K."/>
        </authorList>
    </citation>
    <scope>NUCLEOTIDE SEQUENCE</scope>
    <source>
        <strain evidence="4">NIES-2729</strain>
    </source>
</reference>
<keyword evidence="4" id="KW-0496">Mitochondrion</keyword>
<keyword evidence="1 4" id="KW-0689">Ribosomal protein</keyword>
<name>A0A2Z5ZBR3_9STRA</name>
<geneLocation type="mitochondrion" evidence="4"/>
<dbReference type="Gene3D" id="3.30.70.600">
    <property type="entry name" value="Ribosomal protein S10 domain"/>
    <property type="match status" value="1"/>
</dbReference>
<keyword evidence="2" id="KW-0687">Ribonucleoprotein</keyword>
<feature type="domain" description="Small ribosomal subunit protein uS10" evidence="3">
    <location>
        <begin position="4"/>
        <end position="99"/>
    </location>
</feature>
<dbReference type="EMBL" id="AP018512">
    <property type="protein sequence ID" value="BBC77907.1"/>
    <property type="molecule type" value="Genomic_DNA"/>
</dbReference>
<evidence type="ECO:0000313" key="4">
    <source>
        <dbReference type="EMBL" id="BBC77907.1"/>
    </source>
</evidence>
<dbReference type="InterPro" id="IPR027486">
    <property type="entry name" value="Ribosomal_uS10_dom"/>
</dbReference>
<dbReference type="InterPro" id="IPR036838">
    <property type="entry name" value="Ribosomal_uS10_dom_sf"/>
</dbReference>
<dbReference type="SUPFAM" id="SSF54999">
    <property type="entry name" value="Ribosomal protein S10"/>
    <property type="match status" value="1"/>
</dbReference>
<protein>
    <submittedName>
        <fullName evidence="4">Ribosomal protein S10</fullName>
    </submittedName>
</protein>
<dbReference type="Pfam" id="PF00338">
    <property type="entry name" value="Ribosomal_S10"/>
    <property type="match status" value="1"/>
</dbReference>
<organism evidence="4">
    <name type="scientific">Nitzschia palea</name>
    <dbReference type="NCBI Taxonomy" id="303400"/>
    <lineage>
        <taxon>Eukaryota</taxon>
        <taxon>Sar</taxon>
        <taxon>Stramenopiles</taxon>
        <taxon>Ochrophyta</taxon>
        <taxon>Bacillariophyta</taxon>
        <taxon>Bacillariophyceae</taxon>
        <taxon>Bacillariophycidae</taxon>
        <taxon>Bacillariales</taxon>
        <taxon>Bacillariaceae</taxon>
        <taxon>Nitzschia</taxon>
    </lineage>
</organism>
<proteinExistence type="predicted"/>
<dbReference type="AlphaFoldDB" id="A0A2Z5ZBR3"/>
<accession>A0A2Z5ZBR3</accession>